<dbReference type="GeneTree" id="ENSGT01120000271825"/>
<dbReference type="InterPro" id="IPR013783">
    <property type="entry name" value="Ig-like_fold"/>
</dbReference>
<dbReference type="PROSITE" id="PS00290">
    <property type="entry name" value="IG_MHC"/>
    <property type="match status" value="1"/>
</dbReference>
<feature type="domain" description="Ig-like" evidence="2">
    <location>
        <begin position="196"/>
        <end position="294"/>
    </location>
</feature>
<dbReference type="SUPFAM" id="SSF54452">
    <property type="entry name" value="MHC antigen-recognition domain"/>
    <property type="match status" value="1"/>
</dbReference>
<protein>
    <recommendedName>
        <fullName evidence="2">Ig-like domain-containing protein</fullName>
    </recommendedName>
</protein>
<sequence>NVCSIKDKPLFIPIYQKESCIQPSYHRRECQFTAGGKTSLLDYTILHVIDDMDVCSYDKHNKQVVVKESWMSLALREEFINDHVILDLSLNLSWLILNENHTLQFFMGCEVDNDIDIGHSIQFAMDGEDFMKIDDQNDDWTVMKPEAEPFKSLAESNFGSKIRDKAMKKFCFHMMRKILQYSSMKENGKFPVLLGPGVTVPRHDAPDGRVMFNCTATGFYPRSIQLHWEKDGQLGVWGQESSSGTLPNADSTLYLQISLELPPGDSETDYTCVVEHRTLQTPAVYPVPEKTTVQRPWVMTLSVLTVIVRVLSCAEAFITWKKKKKTGIRVMRGGKTNSARAR</sequence>
<dbReference type="SMART" id="SM00407">
    <property type="entry name" value="IGc1"/>
    <property type="match status" value="1"/>
</dbReference>
<dbReference type="Proteomes" id="UP000314987">
    <property type="component" value="Unassembled WGS sequence"/>
</dbReference>
<reference evidence="3" key="3">
    <citation type="submission" date="2025-09" db="UniProtKB">
        <authorList>
            <consortium name="Ensembl"/>
        </authorList>
    </citation>
    <scope>IDENTIFICATION</scope>
</reference>
<dbReference type="PANTHER" id="PTHR16675:SF67">
    <property type="entry name" value="IG-LIKE DOMAIN-CONTAINING PROTEIN"/>
    <property type="match status" value="1"/>
</dbReference>
<dbReference type="Ensembl" id="ENSVURT00010012362.1">
    <property type="protein sequence ID" value="ENSVURP00010010881.1"/>
    <property type="gene ID" value="ENSVURG00010008326.1"/>
</dbReference>
<dbReference type="InterPro" id="IPR050208">
    <property type="entry name" value="MHC_class-I_related"/>
</dbReference>
<evidence type="ECO:0000313" key="3">
    <source>
        <dbReference type="Ensembl" id="ENSVURP00010010881.1"/>
    </source>
</evidence>
<dbReference type="Gene3D" id="3.30.500.10">
    <property type="entry name" value="MHC class I-like antigen recognition-like"/>
    <property type="match status" value="1"/>
</dbReference>
<keyword evidence="4" id="KW-1185">Reference proteome</keyword>
<dbReference type="InterPro" id="IPR003597">
    <property type="entry name" value="Ig_C1-set"/>
</dbReference>
<keyword evidence="1" id="KW-0325">Glycoprotein</keyword>
<reference evidence="4" key="1">
    <citation type="submission" date="2018-12" db="EMBL/GenBank/DDBJ databases">
        <authorList>
            <person name="Yazar S."/>
        </authorList>
    </citation>
    <scope>NUCLEOTIDE SEQUENCE [LARGE SCALE GENOMIC DNA]</scope>
</reference>
<dbReference type="SUPFAM" id="SSF48726">
    <property type="entry name" value="Immunoglobulin"/>
    <property type="match status" value="1"/>
</dbReference>
<dbReference type="FunFam" id="2.60.40.10:FF:002056">
    <property type="entry name" value="MHC class I antigen"/>
    <property type="match status" value="1"/>
</dbReference>
<accession>A0A4X2KLI9</accession>
<dbReference type="Gene3D" id="2.60.40.10">
    <property type="entry name" value="Immunoglobulins"/>
    <property type="match status" value="1"/>
</dbReference>
<name>A0A4X2KLI9_VOMUR</name>
<dbReference type="InterPro" id="IPR011161">
    <property type="entry name" value="MHC_I-like_Ag-recog"/>
</dbReference>
<organism evidence="3 4">
    <name type="scientific">Vombatus ursinus</name>
    <name type="common">Common wombat</name>
    <dbReference type="NCBI Taxonomy" id="29139"/>
    <lineage>
        <taxon>Eukaryota</taxon>
        <taxon>Metazoa</taxon>
        <taxon>Chordata</taxon>
        <taxon>Craniata</taxon>
        <taxon>Vertebrata</taxon>
        <taxon>Euteleostomi</taxon>
        <taxon>Mammalia</taxon>
        <taxon>Metatheria</taxon>
        <taxon>Diprotodontia</taxon>
        <taxon>Vombatidae</taxon>
        <taxon>Vombatus</taxon>
    </lineage>
</organism>
<dbReference type="GO" id="GO:0006955">
    <property type="term" value="P:immune response"/>
    <property type="evidence" value="ECO:0007669"/>
    <property type="project" value="TreeGrafter"/>
</dbReference>
<dbReference type="Pfam" id="PF07654">
    <property type="entry name" value="C1-set"/>
    <property type="match status" value="1"/>
</dbReference>
<evidence type="ECO:0000313" key="4">
    <source>
        <dbReference type="Proteomes" id="UP000314987"/>
    </source>
</evidence>
<dbReference type="AlphaFoldDB" id="A0A4X2KLI9"/>
<dbReference type="PROSITE" id="PS50835">
    <property type="entry name" value="IG_LIKE"/>
    <property type="match status" value="1"/>
</dbReference>
<dbReference type="Pfam" id="PF00129">
    <property type="entry name" value="MHC_I"/>
    <property type="match status" value="1"/>
</dbReference>
<reference evidence="3" key="2">
    <citation type="submission" date="2025-08" db="UniProtKB">
        <authorList>
            <consortium name="Ensembl"/>
        </authorList>
    </citation>
    <scope>IDENTIFICATION</scope>
</reference>
<evidence type="ECO:0000259" key="2">
    <source>
        <dbReference type="PROSITE" id="PS50835"/>
    </source>
</evidence>
<dbReference type="InterPro" id="IPR037055">
    <property type="entry name" value="MHC_I-like_Ag-recog_sf"/>
</dbReference>
<dbReference type="GO" id="GO:0009897">
    <property type="term" value="C:external side of plasma membrane"/>
    <property type="evidence" value="ECO:0007669"/>
    <property type="project" value="TreeGrafter"/>
</dbReference>
<dbReference type="PANTHER" id="PTHR16675">
    <property type="entry name" value="MHC CLASS I-RELATED"/>
    <property type="match status" value="1"/>
</dbReference>
<dbReference type="InterPro" id="IPR007110">
    <property type="entry name" value="Ig-like_dom"/>
</dbReference>
<evidence type="ECO:0000256" key="1">
    <source>
        <dbReference type="ARBA" id="ARBA00023180"/>
    </source>
</evidence>
<dbReference type="STRING" id="29139.ENSVURP00010010881"/>
<dbReference type="InterPro" id="IPR003006">
    <property type="entry name" value="Ig/MHC_CS"/>
</dbReference>
<proteinExistence type="predicted"/>
<dbReference type="InterPro" id="IPR036179">
    <property type="entry name" value="Ig-like_dom_sf"/>
</dbReference>
<dbReference type="GO" id="GO:0005615">
    <property type="term" value="C:extracellular space"/>
    <property type="evidence" value="ECO:0007669"/>
    <property type="project" value="TreeGrafter"/>
</dbReference>
<dbReference type="InterPro" id="IPR011162">
    <property type="entry name" value="MHC_I/II-like_Ag-recog"/>
</dbReference>